<evidence type="ECO:0000313" key="2">
    <source>
        <dbReference type="EMBL" id="KAI1230287.1"/>
    </source>
</evidence>
<gene>
    <name evidence="2" type="ORF">IHE44_0010253</name>
    <name evidence="1" type="ORF">IHE44_004678</name>
</gene>
<protein>
    <submittedName>
        <fullName evidence="1">Uncharacterized protein</fullName>
    </submittedName>
</protein>
<accession>A0A835TR55</accession>
<reference evidence="2" key="3">
    <citation type="submission" date="2022-01" db="EMBL/GenBank/DDBJ databases">
        <authorList>
            <person name="Rubenstein D.R."/>
        </authorList>
    </citation>
    <scope>NUCLEOTIDE SEQUENCE</scope>
    <source>
        <strain evidence="2">SS15</strain>
        <tissue evidence="2">Liver</tissue>
    </source>
</reference>
<reference evidence="2 3" key="2">
    <citation type="journal article" date="2021" name="J. Hered.">
        <title>Feather Gene Expression Elucidates the Developmental Basis of Plumage Iridescence in African Starlings.</title>
        <authorList>
            <person name="Rubenstein D.R."/>
            <person name="Corvelo A."/>
            <person name="MacManes M.D."/>
            <person name="Maia R."/>
            <person name="Narzisi G."/>
            <person name="Rousaki A."/>
            <person name="Vandenabeele P."/>
            <person name="Shawkey M.D."/>
            <person name="Solomon J."/>
        </authorList>
    </citation>
    <scope>NUCLEOTIDE SEQUENCE [LARGE SCALE GENOMIC DNA]</scope>
    <source>
        <strain evidence="2">SS15</strain>
    </source>
</reference>
<sequence length="144" mass="15719">MPGLTLVECGPVHTSFQTNLQCPDPEGSEMQGLDAETQGLYRRYLGHCQSIFRDTAQEVEEVLPVSHRGVGVAVGPRRRRALTRLRCQVFLDVIGSPCPPLRCASTQLLAPLWRLRLSSPDGSAYVRAMHDFVFGGGEAGGDQP</sequence>
<organism evidence="1">
    <name type="scientific">Lamprotornis superbus</name>
    <dbReference type="NCBI Taxonomy" id="245042"/>
    <lineage>
        <taxon>Eukaryota</taxon>
        <taxon>Metazoa</taxon>
        <taxon>Chordata</taxon>
        <taxon>Craniata</taxon>
        <taxon>Vertebrata</taxon>
        <taxon>Euteleostomi</taxon>
        <taxon>Archelosauria</taxon>
        <taxon>Archosauria</taxon>
        <taxon>Dinosauria</taxon>
        <taxon>Saurischia</taxon>
        <taxon>Theropoda</taxon>
        <taxon>Coelurosauria</taxon>
        <taxon>Aves</taxon>
        <taxon>Neognathae</taxon>
        <taxon>Neoaves</taxon>
        <taxon>Telluraves</taxon>
        <taxon>Australaves</taxon>
        <taxon>Passeriformes</taxon>
        <taxon>Sturnidae</taxon>
        <taxon>Lamprotornis</taxon>
    </lineage>
</organism>
<reference evidence="1" key="1">
    <citation type="submission" date="2020-10" db="EMBL/GenBank/DDBJ databases">
        <title>Feather gene expression reveals the developmental basis of iridescence in African starlings.</title>
        <authorList>
            <person name="Rubenstein D.R."/>
        </authorList>
    </citation>
    <scope>NUCLEOTIDE SEQUENCE</scope>
    <source>
        <strain evidence="1">SS15</strain>
        <tissue evidence="1">Liver</tissue>
    </source>
</reference>
<keyword evidence="3" id="KW-1185">Reference proteome</keyword>
<dbReference type="Proteomes" id="UP000618051">
    <property type="component" value="Unassembled WGS sequence"/>
</dbReference>
<dbReference type="AlphaFoldDB" id="A0A835TR55"/>
<dbReference type="OrthoDB" id="47007at2759"/>
<evidence type="ECO:0000313" key="3">
    <source>
        <dbReference type="Proteomes" id="UP000618051"/>
    </source>
</evidence>
<name>A0A835TR55_9PASS</name>
<dbReference type="EMBL" id="JADDUC020000031">
    <property type="protein sequence ID" value="KAI1230287.1"/>
    <property type="molecule type" value="Genomic_DNA"/>
</dbReference>
<proteinExistence type="predicted"/>
<comment type="caution">
    <text evidence="1">The sequence shown here is derived from an EMBL/GenBank/DDBJ whole genome shotgun (WGS) entry which is preliminary data.</text>
</comment>
<dbReference type="EMBL" id="JADDUC010000186">
    <property type="protein sequence ID" value="KAG0116102.1"/>
    <property type="molecule type" value="Genomic_DNA"/>
</dbReference>
<evidence type="ECO:0000313" key="1">
    <source>
        <dbReference type="EMBL" id="KAG0116102.1"/>
    </source>
</evidence>